<dbReference type="SUPFAM" id="SSF88946">
    <property type="entry name" value="Sigma2 domain of RNA polymerase sigma factors"/>
    <property type="match status" value="1"/>
</dbReference>
<evidence type="ECO:0000256" key="2">
    <source>
        <dbReference type="ARBA" id="ARBA00023015"/>
    </source>
</evidence>
<keyword evidence="3" id="KW-0731">Sigma factor</keyword>
<dbReference type="Pfam" id="PF04542">
    <property type="entry name" value="Sigma70_r2"/>
    <property type="match status" value="1"/>
</dbReference>
<accession>A0A2G4YT26</accession>
<dbReference type="EMBL" id="PDEM01000016">
    <property type="protein sequence ID" value="PHZ85410.1"/>
    <property type="molecule type" value="Genomic_DNA"/>
</dbReference>
<keyword evidence="8" id="KW-1185">Reference proteome</keyword>
<dbReference type="GO" id="GO:0016987">
    <property type="term" value="F:sigma factor activity"/>
    <property type="evidence" value="ECO:0007669"/>
    <property type="project" value="UniProtKB-KW"/>
</dbReference>
<reference evidence="7 8" key="1">
    <citation type="submission" date="2017-10" db="EMBL/GenBank/DDBJ databases">
        <title>Frigbacter circumglobatus gen. nov. sp. nov., isolated from sediment cultured in situ.</title>
        <authorList>
            <person name="Zhao Z."/>
        </authorList>
    </citation>
    <scope>NUCLEOTIDE SEQUENCE [LARGE SCALE GENOMIC DNA]</scope>
    <source>
        <strain evidence="7 8">ZYL</strain>
    </source>
</reference>
<dbReference type="InterPro" id="IPR013249">
    <property type="entry name" value="RNA_pol_sigma70_r4_t2"/>
</dbReference>
<sequence>MMLKHRFRLIKNSDHETAQLAPAEPVSGVFHAEITRLFQDYNDPLIRYLTIRLRSRQDADEVAQEAYIRLLRRDNLDDIDCFQSFLFRTATNISIDLQRQRARQNNNHEQSKNLFQTTDDITPERDLRGRQKLTALKTAVEKLPPKCREAFMLYKFNHMEYTEIALEMGLSTSSIRKYITRALAFCVREMNK</sequence>
<dbReference type="RefSeq" id="WP_099472300.1">
    <property type="nucleotide sequence ID" value="NZ_CP041025.1"/>
</dbReference>
<dbReference type="CDD" id="cd06171">
    <property type="entry name" value="Sigma70_r4"/>
    <property type="match status" value="1"/>
</dbReference>
<evidence type="ECO:0000256" key="3">
    <source>
        <dbReference type="ARBA" id="ARBA00023082"/>
    </source>
</evidence>
<dbReference type="Gene3D" id="1.10.10.10">
    <property type="entry name" value="Winged helix-like DNA-binding domain superfamily/Winged helix DNA-binding domain"/>
    <property type="match status" value="1"/>
</dbReference>
<dbReference type="PANTHER" id="PTHR43133:SF63">
    <property type="entry name" value="RNA POLYMERASE SIGMA FACTOR FECI-RELATED"/>
    <property type="match status" value="1"/>
</dbReference>
<feature type="domain" description="RNA polymerase sigma factor 70 region 4 type 2" evidence="6">
    <location>
        <begin position="135"/>
        <end position="186"/>
    </location>
</feature>
<protein>
    <recommendedName>
        <fullName evidence="9">RNA polymerase subunit sigma-70</fullName>
    </recommendedName>
</protein>
<dbReference type="Gene3D" id="1.10.1740.10">
    <property type="match status" value="1"/>
</dbReference>
<dbReference type="PANTHER" id="PTHR43133">
    <property type="entry name" value="RNA POLYMERASE ECF-TYPE SIGMA FACTO"/>
    <property type="match status" value="1"/>
</dbReference>
<organism evidence="7 8">
    <name type="scientific">Paremcibacter congregatus</name>
    <dbReference type="NCBI Taxonomy" id="2043170"/>
    <lineage>
        <taxon>Bacteria</taxon>
        <taxon>Pseudomonadati</taxon>
        <taxon>Pseudomonadota</taxon>
        <taxon>Alphaproteobacteria</taxon>
        <taxon>Emcibacterales</taxon>
        <taxon>Emcibacteraceae</taxon>
        <taxon>Paremcibacter</taxon>
    </lineage>
</organism>
<dbReference type="InParanoid" id="A0A2G4YT26"/>
<dbReference type="InterPro" id="IPR013325">
    <property type="entry name" value="RNA_pol_sigma_r2"/>
</dbReference>
<evidence type="ECO:0000256" key="1">
    <source>
        <dbReference type="ARBA" id="ARBA00010641"/>
    </source>
</evidence>
<dbReference type="GO" id="GO:0003677">
    <property type="term" value="F:DNA binding"/>
    <property type="evidence" value="ECO:0007669"/>
    <property type="project" value="InterPro"/>
</dbReference>
<dbReference type="Pfam" id="PF08281">
    <property type="entry name" value="Sigma70_r4_2"/>
    <property type="match status" value="1"/>
</dbReference>
<dbReference type="GO" id="GO:0006352">
    <property type="term" value="P:DNA-templated transcription initiation"/>
    <property type="evidence" value="ECO:0007669"/>
    <property type="project" value="InterPro"/>
</dbReference>
<dbReference type="Proteomes" id="UP000229730">
    <property type="component" value="Unassembled WGS sequence"/>
</dbReference>
<keyword evidence="4" id="KW-0804">Transcription</keyword>
<name>A0A2G4YT26_9PROT</name>
<dbReference type="NCBIfam" id="TIGR02937">
    <property type="entry name" value="sigma70-ECF"/>
    <property type="match status" value="1"/>
</dbReference>
<keyword evidence="2" id="KW-0805">Transcription regulation</keyword>
<evidence type="ECO:0000259" key="6">
    <source>
        <dbReference type="Pfam" id="PF08281"/>
    </source>
</evidence>
<comment type="similarity">
    <text evidence="1">Belongs to the sigma-70 factor family. ECF subfamily.</text>
</comment>
<dbReference type="InterPro" id="IPR036388">
    <property type="entry name" value="WH-like_DNA-bd_sf"/>
</dbReference>
<comment type="caution">
    <text evidence="7">The sequence shown here is derived from an EMBL/GenBank/DDBJ whole genome shotgun (WGS) entry which is preliminary data.</text>
</comment>
<dbReference type="InterPro" id="IPR039425">
    <property type="entry name" value="RNA_pol_sigma-70-like"/>
</dbReference>
<evidence type="ECO:0000313" key="8">
    <source>
        <dbReference type="Proteomes" id="UP000229730"/>
    </source>
</evidence>
<gene>
    <name evidence="7" type="ORF">CRD36_08440</name>
</gene>
<dbReference type="AlphaFoldDB" id="A0A2G4YT26"/>
<evidence type="ECO:0000256" key="4">
    <source>
        <dbReference type="ARBA" id="ARBA00023163"/>
    </source>
</evidence>
<evidence type="ECO:0000259" key="5">
    <source>
        <dbReference type="Pfam" id="PF04542"/>
    </source>
</evidence>
<evidence type="ECO:0008006" key="9">
    <source>
        <dbReference type="Google" id="ProtNLM"/>
    </source>
</evidence>
<proteinExistence type="inferred from homology"/>
<dbReference type="InterPro" id="IPR014284">
    <property type="entry name" value="RNA_pol_sigma-70_dom"/>
</dbReference>
<dbReference type="SUPFAM" id="SSF88659">
    <property type="entry name" value="Sigma3 and sigma4 domains of RNA polymerase sigma factors"/>
    <property type="match status" value="1"/>
</dbReference>
<dbReference type="InterPro" id="IPR007627">
    <property type="entry name" value="RNA_pol_sigma70_r2"/>
</dbReference>
<dbReference type="InterPro" id="IPR013324">
    <property type="entry name" value="RNA_pol_sigma_r3/r4-like"/>
</dbReference>
<evidence type="ECO:0000313" key="7">
    <source>
        <dbReference type="EMBL" id="PHZ85410.1"/>
    </source>
</evidence>
<dbReference type="OrthoDB" id="9794372at2"/>
<feature type="domain" description="RNA polymerase sigma-70 region 2" evidence="5">
    <location>
        <begin position="37"/>
        <end position="103"/>
    </location>
</feature>